<accession>A0A916UQT5</accession>
<dbReference type="AlphaFoldDB" id="A0A916UQT5"/>
<keyword evidence="3" id="KW-0804">Transcription</keyword>
<dbReference type="Gene3D" id="1.10.10.60">
    <property type="entry name" value="Homeodomain-like"/>
    <property type="match status" value="1"/>
</dbReference>
<dbReference type="Pfam" id="PF12833">
    <property type="entry name" value="HTH_18"/>
    <property type="match status" value="1"/>
</dbReference>
<dbReference type="RefSeq" id="WP_188611571.1">
    <property type="nucleotide sequence ID" value="NZ_BMGG01000009.1"/>
</dbReference>
<evidence type="ECO:0000259" key="4">
    <source>
        <dbReference type="PROSITE" id="PS01124"/>
    </source>
</evidence>
<dbReference type="InterPro" id="IPR050204">
    <property type="entry name" value="AraC_XylS_family_regulators"/>
</dbReference>
<proteinExistence type="predicted"/>
<evidence type="ECO:0000256" key="2">
    <source>
        <dbReference type="ARBA" id="ARBA00023125"/>
    </source>
</evidence>
<keyword evidence="1" id="KW-0805">Transcription regulation</keyword>
<sequence length="328" mass="36136">MVRIANHRFSDPYRYAATLRAAHVRGVIAEKGDFAAELLQVDLDKLWMQAGSESLARCAHIRLTPDRVPIFFLQGPGEPAVQTGGVDLEPGMLVVWAPGSAHWQRTEAATRWGTLSLAPQDLLAAGRAIAGRDIVVPREASVLRPNATAMGRLTSLHADVRLLARQAPQRLAHHEVARALDNALTAAIVECMVEAVSVAPAFSFRQHAAVMKRLEDMIHRNADRSLYLSEVCKAVGASERTLRRCCQEQLGMAPNQYLLLRRLHLARQRLLESDHRTTSVTEIATGLGFWELGRFSGAYHGAFGELPRATLARTPAASAARYVRHVWP</sequence>
<protein>
    <recommendedName>
        <fullName evidence="4">HTH araC/xylS-type domain-containing protein</fullName>
    </recommendedName>
</protein>
<dbReference type="GO" id="GO:0003700">
    <property type="term" value="F:DNA-binding transcription factor activity"/>
    <property type="evidence" value="ECO:0007669"/>
    <property type="project" value="InterPro"/>
</dbReference>
<gene>
    <name evidence="5" type="ORF">GCM10010994_46510</name>
</gene>
<reference evidence="5" key="1">
    <citation type="journal article" date="2014" name="Int. J. Syst. Evol. Microbiol.">
        <title>Complete genome sequence of Corynebacterium casei LMG S-19264T (=DSM 44701T), isolated from a smear-ripened cheese.</title>
        <authorList>
            <consortium name="US DOE Joint Genome Institute (JGI-PGF)"/>
            <person name="Walter F."/>
            <person name="Albersmeier A."/>
            <person name="Kalinowski J."/>
            <person name="Ruckert C."/>
        </authorList>
    </citation>
    <scope>NUCLEOTIDE SEQUENCE</scope>
    <source>
        <strain evidence="5">CGMCC 1.12919</strain>
    </source>
</reference>
<dbReference type="SMART" id="SM00342">
    <property type="entry name" value="HTH_ARAC"/>
    <property type="match status" value="1"/>
</dbReference>
<dbReference type="GO" id="GO:0043565">
    <property type="term" value="F:sequence-specific DNA binding"/>
    <property type="evidence" value="ECO:0007669"/>
    <property type="project" value="InterPro"/>
</dbReference>
<dbReference type="PROSITE" id="PS01124">
    <property type="entry name" value="HTH_ARAC_FAMILY_2"/>
    <property type="match status" value="1"/>
</dbReference>
<dbReference type="PANTHER" id="PTHR46796">
    <property type="entry name" value="HTH-TYPE TRANSCRIPTIONAL ACTIVATOR RHAS-RELATED"/>
    <property type="match status" value="1"/>
</dbReference>
<evidence type="ECO:0000313" key="5">
    <source>
        <dbReference type="EMBL" id="GGC83325.1"/>
    </source>
</evidence>
<dbReference type="EMBL" id="BMGG01000009">
    <property type="protein sequence ID" value="GGC83325.1"/>
    <property type="molecule type" value="Genomic_DNA"/>
</dbReference>
<evidence type="ECO:0000256" key="3">
    <source>
        <dbReference type="ARBA" id="ARBA00023163"/>
    </source>
</evidence>
<dbReference type="Proteomes" id="UP000637002">
    <property type="component" value="Unassembled WGS sequence"/>
</dbReference>
<dbReference type="InterPro" id="IPR009057">
    <property type="entry name" value="Homeodomain-like_sf"/>
</dbReference>
<comment type="caution">
    <text evidence="5">The sequence shown here is derived from an EMBL/GenBank/DDBJ whole genome shotgun (WGS) entry which is preliminary data.</text>
</comment>
<dbReference type="PANTHER" id="PTHR46796:SF12">
    <property type="entry name" value="HTH-TYPE DNA-BINDING TRANSCRIPTIONAL ACTIVATOR EUTR"/>
    <property type="match status" value="1"/>
</dbReference>
<keyword evidence="6" id="KW-1185">Reference proteome</keyword>
<dbReference type="SUPFAM" id="SSF46689">
    <property type="entry name" value="Homeodomain-like"/>
    <property type="match status" value="1"/>
</dbReference>
<evidence type="ECO:0000313" key="6">
    <source>
        <dbReference type="Proteomes" id="UP000637002"/>
    </source>
</evidence>
<keyword evidence="2" id="KW-0238">DNA-binding</keyword>
<evidence type="ECO:0000256" key="1">
    <source>
        <dbReference type="ARBA" id="ARBA00023015"/>
    </source>
</evidence>
<feature type="domain" description="HTH araC/xylS-type" evidence="4">
    <location>
        <begin position="212"/>
        <end position="313"/>
    </location>
</feature>
<name>A0A916UQT5_9HYPH</name>
<reference evidence="5" key="2">
    <citation type="submission" date="2020-09" db="EMBL/GenBank/DDBJ databases">
        <authorList>
            <person name="Sun Q."/>
            <person name="Zhou Y."/>
        </authorList>
    </citation>
    <scope>NUCLEOTIDE SEQUENCE</scope>
    <source>
        <strain evidence="5">CGMCC 1.12919</strain>
    </source>
</reference>
<organism evidence="5 6">
    <name type="scientific">Chelatococcus reniformis</name>
    <dbReference type="NCBI Taxonomy" id="1494448"/>
    <lineage>
        <taxon>Bacteria</taxon>
        <taxon>Pseudomonadati</taxon>
        <taxon>Pseudomonadota</taxon>
        <taxon>Alphaproteobacteria</taxon>
        <taxon>Hyphomicrobiales</taxon>
        <taxon>Chelatococcaceae</taxon>
        <taxon>Chelatococcus</taxon>
    </lineage>
</organism>
<dbReference type="InterPro" id="IPR018060">
    <property type="entry name" value="HTH_AraC"/>
</dbReference>